<keyword evidence="2" id="KW-1185">Reference proteome</keyword>
<organism evidence="1 2">
    <name type="scientific">Streptomyces echinatus</name>
    <dbReference type="NCBI Taxonomy" id="67293"/>
    <lineage>
        <taxon>Bacteria</taxon>
        <taxon>Bacillati</taxon>
        <taxon>Actinomycetota</taxon>
        <taxon>Actinomycetes</taxon>
        <taxon>Kitasatosporales</taxon>
        <taxon>Streptomycetaceae</taxon>
        <taxon>Streptomyces</taxon>
    </lineage>
</organism>
<dbReference type="AlphaFoldDB" id="A0A7W9PRX5"/>
<protein>
    <recommendedName>
        <fullName evidence="3">NUDIX hydrolase</fullName>
    </recommendedName>
</protein>
<gene>
    <name evidence="1" type="ORF">FHS34_001749</name>
</gene>
<dbReference type="EMBL" id="JACHJK010000003">
    <property type="protein sequence ID" value="MBB5926293.1"/>
    <property type="molecule type" value="Genomic_DNA"/>
</dbReference>
<sequence>MRWLTPEEVEGAMGEAYAVRVLDALDTATAPHVRSHDGRHLLESA</sequence>
<comment type="caution">
    <text evidence="1">The sequence shown here is derived from an EMBL/GenBank/DDBJ whole genome shotgun (WGS) entry which is preliminary data.</text>
</comment>
<accession>A0A7W9PRX5</accession>
<evidence type="ECO:0000313" key="2">
    <source>
        <dbReference type="Proteomes" id="UP000585836"/>
    </source>
</evidence>
<evidence type="ECO:0008006" key="3">
    <source>
        <dbReference type="Google" id="ProtNLM"/>
    </source>
</evidence>
<evidence type="ECO:0000313" key="1">
    <source>
        <dbReference type="EMBL" id="MBB5926293.1"/>
    </source>
</evidence>
<name>A0A7W9PRX5_9ACTN</name>
<dbReference type="Proteomes" id="UP000585836">
    <property type="component" value="Unassembled WGS sequence"/>
</dbReference>
<reference evidence="1 2" key="1">
    <citation type="submission" date="2020-08" db="EMBL/GenBank/DDBJ databases">
        <title>Genomic Encyclopedia of Type Strains, Phase III (KMG-III): the genomes of soil and plant-associated and newly described type strains.</title>
        <authorList>
            <person name="Whitman W."/>
        </authorList>
    </citation>
    <scope>NUCLEOTIDE SEQUENCE [LARGE SCALE GENOMIC DNA]</scope>
    <source>
        <strain evidence="1 2">CECT 3313</strain>
    </source>
</reference>
<proteinExistence type="predicted"/>